<proteinExistence type="predicted"/>
<name>X1QW84_9ZZZZ</name>
<sequence length="83" mass="8900">MVDYGVIARSHEVIKVEPARNWQKVGERDMVAYPDPGVVIPTWLFAGSIGLVTGMIVGPAIMATTAAGSERLAELSKRYVAGK</sequence>
<evidence type="ECO:0000256" key="1">
    <source>
        <dbReference type="SAM" id="Phobius"/>
    </source>
</evidence>
<feature type="transmembrane region" description="Helical" evidence="1">
    <location>
        <begin position="43"/>
        <end position="68"/>
    </location>
</feature>
<reference evidence="2" key="1">
    <citation type="journal article" date="2014" name="Front. Microbiol.">
        <title>High frequency of phylogenetically diverse reductive dehalogenase-homologous genes in deep subseafloor sedimentary metagenomes.</title>
        <authorList>
            <person name="Kawai M."/>
            <person name="Futagami T."/>
            <person name="Toyoda A."/>
            <person name="Takaki Y."/>
            <person name="Nishi S."/>
            <person name="Hori S."/>
            <person name="Arai W."/>
            <person name="Tsubouchi T."/>
            <person name="Morono Y."/>
            <person name="Uchiyama I."/>
            <person name="Ito T."/>
            <person name="Fujiyama A."/>
            <person name="Inagaki F."/>
            <person name="Takami H."/>
        </authorList>
    </citation>
    <scope>NUCLEOTIDE SEQUENCE</scope>
    <source>
        <strain evidence="2">Expedition CK06-06</strain>
    </source>
</reference>
<protein>
    <submittedName>
        <fullName evidence="2">Uncharacterized protein</fullName>
    </submittedName>
</protein>
<dbReference type="AlphaFoldDB" id="X1QW84"/>
<accession>X1QW84</accession>
<comment type="caution">
    <text evidence="2">The sequence shown here is derived from an EMBL/GenBank/DDBJ whole genome shotgun (WGS) entry which is preliminary data.</text>
</comment>
<gene>
    <name evidence="2" type="ORF">S12H4_09593</name>
</gene>
<evidence type="ECO:0000313" key="2">
    <source>
        <dbReference type="EMBL" id="GAI59056.1"/>
    </source>
</evidence>
<keyword evidence="1" id="KW-0812">Transmembrane</keyword>
<dbReference type="EMBL" id="BARW01003922">
    <property type="protein sequence ID" value="GAI59056.1"/>
    <property type="molecule type" value="Genomic_DNA"/>
</dbReference>
<keyword evidence="1" id="KW-1133">Transmembrane helix</keyword>
<organism evidence="2">
    <name type="scientific">marine sediment metagenome</name>
    <dbReference type="NCBI Taxonomy" id="412755"/>
    <lineage>
        <taxon>unclassified sequences</taxon>
        <taxon>metagenomes</taxon>
        <taxon>ecological metagenomes</taxon>
    </lineage>
</organism>
<keyword evidence="1" id="KW-0472">Membrane</keyword>